<feature type="chain" id="PRO_5039076745" evidence="6">
    <location>
        <begin position="28"/>
        <end position="218"/>
    </location>
</feature>
<gene>
    <name evidence="8" type="ORF">SAMN05216252_106300</name>
</gene>
<dbReference type="InterPro" id="IPR050330">
    <property type="entry name" value="Bact_OuterMem_StrucFunc"/>
</dbReference>
<organism evidence="8 9">
    <name type="scientific">Actinacidiphila glaucinigra</name>
    <dbReference type="NCBI Taxonomy" id="235986"/>
    <lineage>
        <taxon>Bacteria</taxon>
        <taxon>Bacillati</taxon>
        <taxon>Actinomycetota</taxon>
        <taxon>Actinomycetes</taxon>
        <taxon>Kitasatosporales</taxon>
        <taxon>Streptomycetaceae</taxon>
        <taxon>Actinacidiphila</taxon>
    </lineage>
</organism>
<feature type="domain" description="OmpA-like" evidence="7">
    <location>
        <begin position="96"/>
        <end position="218"/>
    </location>
</feature>
<keyword evidence="6" id="KW-0732">Signal</keyword>
<dbReference type="InterPro" id="IPR006664">
    <property type="entry name" value="OMP_bac"/>
</dbReference>
<dbReference type="PRINTS" id="PR01021">
    <property type="entry name" value="OMPADOMAIN"/>
</dbReference>
<evidence type="ECO:0000256" key="4">
    <source>
        <dbReference type="PROSITE-ProRule" id="PRU00473"/>
    </source>
</evidence>
<dbReference type="OrthoDB" id="9782229at2"/>
<dbReference type="InterPro" id="IPR036737">
    <property type="entry name" value="OmpA-like_sf"/>
</dbReference>
<evidence type="ECO:0000313" key="9">
    <source>
        <dbReference type="Proteomes" id="UP000198280"/>
    </source>
</evidence>
<dbReference type="CDD" id="cd07185">
    <property type="entry name" value="OmpA_C-like"/>
    <property type="match status" value="1"/>
</dbReference>
<dbReference type="PANTHER" id="PTHR30329">
    <property type="entry name" value="STATOR ELEMENT OF FLAGELLAR MOTOR COMPLEX"/>
    <property type="match status" value="1"/>
</dbReference>
<dbReference type="PROSITE" id="PS51123">
    <property type="entry name" value="OMPA_2"/>
    <property type="match status" value="1"/>
</dbReference>
<feature type="signal peptide" evidence="6">
    <location>
        <begin position="1"/>
        <end position="27"/>
    </location>
</feature>
<evidence type="ECO:0000256" key="1">
    <source>
        <dbReference type="ARBA" id="ARBA00004442"/>
    </source>
</evidence>
<evidence type="ECO:0000256" key="6">
    <source>
        <dbReference type="SAM" id="SignalP"/>
    </source>
</evidence>
<dbReference type="Proteomes" id="UP000198280">
    <property type="component" value="Unassembled WGS sequence"/>
</dbReference>
<dbReference type="SUPFAM" id="SSF103088">
    <property type="entry name" value="OmpA-like"/>
    <property type="match status" value="1"/>
</dbReference>
<keyword evidence="2 4" id="KW-0472">Membrane</keyword>
<evidence type="ECO:0000256" key="2">
    <source>
        <dbReference type="ARBA" id="ARBA00023136"/>
    </source>
</evidence>
<name>A0A239F3Q7_9ACTN</name>
<comment type="subcellular location">
    <subcellularLocation>
        <location evidence="1">Cell outer membrane</location>
    </subcellularLocation>
</comment>
<proteinExistence type="predicted"/>
<keyword evidence="3" id="KW-0998">Cell outer membrane</keyword>
<protein>
    <submittedName>
        <fullName evidence="8">OmpA family protein</fullName>
    </submittedName>
</protein>
<dbReference type="RefSeq" id="WP_089224268.1">
    <property type="nucleotide sequence ID" value="NZ_FZOF01000006.1"/>
</dbReference>
<dbReference type="Pfam" id="PF00691">
    <property type="entry name" value="OmpA"/>
    <property type="match status" value="1"/>
</dbReference>
<dbReference type="GO" id="GO:0009279">
    <property type="term" value="C:cell outer membrane"/>
    <property type="evidence" value="ECO:0007669"/>
    <property type="project" value="UniProtKB-SubCell"/>
</dbReference>
<reference evidence="8 9" key="1">
    <citation type="submission" date="2017-06" db="EMBL/GenBank/DDBJ databases">
        <authorList>
            <person name="Kim H.J."/>
            <person name="Triplett B.A."/>
        </authorList>
    </citation>
    <scope>NUCLEOTIDE SEQUENCE [LARGE SCALE GENOMIC DNA]</scope>
    <source>
        <strain evidence="8 9">CGMCC 4.1858</strain>
    </source>
</reference>
<evidence type="ECO:0000259" key="7">
    <source>
        <dbReference type="PROSITE" id="PS51123"/>
    </source>
</evidence>
<accession>A0A239F3Q7</accession>
<feature type="compositionally biased region" description="Basic and acidic residues" evidence="5">
    <location>
        <begin position="202"/>
        <end position="212"/>
    </location>
</feature>
<sequence length="218" mass="23037">MHRPRPHTRPGVAVVLGLALVLTPLTAATARADDEPTAQPTPSAPVKVDADDADLQLPEGATLAPPKVLDIVSVTDASSSENASAGDGEERHEESNSSVTYALQSDVLFGKDSAKLNAAATARLKAIAADIEAKGVTQPIRVFGFTDDLGSYEHGKVLSKKRADAVYKILAEELGSLGSSGHSFQVRGYSEDYPIADNSTEAGRKQNRRVEITFRPSS</sequence>
<dbReference type="PANTHER" id="PTHR30329:SF21">
    <property type="entry name" value="LIPOPROTEIN YIAD-RELATED"/>
    <property type="match status" value="1"/>
</dbReference>
<dbReference type="AlphaFoldDB" id="A0A239F3Q7"/>
<feature type="region of interest" description="Disordered" evidence="5">
    <location>
        <begin position="195"/>
        <end position="218"/>
    </location>
</feature>
<evidence type="ECO:0000256" key="5">
    <source>
        <dbReference type="SAM" id="MobiDB-lite"/>
    </source>
</evidence>
<feature type="region of interest" description="Disordered" evidence="5">
    <location>
        <begin position="78"/>
        <end position="99"/>
    </location>
</feature>
<keyword evidence="9" id="KW-1185">Reference proteome</keyword>
<evidence type="ECO:0000256" key="3">
    <source>
        <dbReference type="ARBA" id="ARBA00023237"/>
    </source>
</evidence>
<dbReference type="InterPro" id="IPR006665">
    <property type="entry name" value="OmpA-like"/>
</dbReference>
<evidence type="ECO:0000313" key="8">
    <source>
        <dbReference type="EMBL" id="SNS51519.1"/>
    </source>
</evidence>
<dbReference type="EMBL" id="FZOF01000006">
    <property type="protein sequence ID" value="SNS51519.1"/>
    <property type="molecule type" value="Genomic_DNA"/>
</dbReference>
<dbReference type="Gene3D" id="3.30.1330.60">
    <property type="entry name" value="OmpA-like domain"/>
    <property type="match status" value="1"/>
</dbReference>